<dbReference type="Proteomes" id="UP000323884">
    <property type="component" value="Unassembled WGS sequence"/>
</dbReference>
<dbReference type="OrthoDB" id="1250055at2"/>
<feature type="domain" description="DUF6759" evidence="2">
    <location>
        <begin position="168"/>
        <end position="258"/>
    </location>
</feature>
<keyword evidence="4" id="KW-1185">Reference proteome</keyword>
<gene>
    <name evidence="3" type="ORF">FW781_10250</name>
</gene>
<evidence type="ECO:0000259" key="2">
    <source>
        <dbReference type="Pfam" id="PF20545"/>
    </source>
</evidence>
<keyword evidence="3" id="KW-0614">Plasmid</keyword>
<sequence>MKKILFLLFICIFSLGFSQKKKKTKSKAVVEKETVIIYTEQEAEISKEARVIAGFLKQNPGHAKTDYFKRKLIDIIMAGNSPEAKPTIRPISKEKIENIVKNNELNSGKTIAANKTYTANGKPVSNNTAAAIEALKEERRTTTFASVGSSGSAKSAGTSAGASKAGPSEENKRTAAMLTHLFNNDVSKNEAYINIKNRSACNLIVKISGKKYYNLSVPAKGENFILVDKGEYVMTTMVCDAKYSALKKISQDIEIALNVAD</sequence>
<comment type="caution">
    <text evidence="3">The sequence shown here is derived from an EMBL/GenBank/DDBJ whole genome shotgun (WGS) entry which is preliminary data.</text>
</comment>
<evidence type="ECO:0000313" key="4">
    <source>
        <dbReference type="Proteomes" id="UP000323884"/>
    </source>
</evidence>
<dbReference type="EMBL" id="VTRU01000001">
    <property type="protein sequence ID" value="TZG00276.1"/>
    <property type="molecule type" value="Genomic_DNA"/>
</dbReference>
<evidence type="ECO:0000256" key="1">
    <source>
        <dbReference type="SAM" id="MobiDB-lite"/>
    </source>
</evidence>
<organism evidence="3 4">
    <name type="scientific">Chryseobacterium panacisoli</name>
    <dbReference type="NCBI Taxonomy" id="1807141"/>
    <lineage>
        <taxon>Bacteria</taxon>
        <taxon>Pseudomonadati</taxon>
        <taxon>Bacteroidota</taxon>
        <taxon>Flavobacteriia</taxon>
        <taxon>Flavobacteriales</taxon>
        <taxon>Weeksellaceae</taxon>
        <taxon>Chryseobacterium group</taxon>
        <taxon>Chryseobacterium</taxon>
    </lineage>
</organism>
<geneLocation type="plasmid" evidence="3">
    <name>unnamed1</name>
</geneLocation>
<dbReference type="AlphaFoldDB" id="A0A5D8ZZB0"/>
<dbReference type="InterPro" id="IPR046647">
    <property type="entry name" value="DUF6759"/>
</dbReference>
<proteinExistence type="predicted"/>
<feature type="region of interest" description="Disordered" evidence="1">
    <location>
        <begin position="143"/>
        <end position="170"/>
    </location>
</feature>
<accession>A0A5D8ZZB0</accession>
<dbReference type="Pfam" id="PF20545">
    <property type="entry name" value="DUF6759"/>
    <property type="match status" value="1"/>
</dbReference>
<feature type="compositionally biased region" description="Low complexity" evidence="1">
    <location>
        <begin position="145"/>
        <end position="166"/>
    </location>
</feature>
<dbReference type="RefSeq" id="WP_149387280.1">
    <property type="nucleotide sequence ID" value="NZ_VTRU01000001.1"/>
</dbReference>
<name>A0A5D8ZZB0_9FLAO</name>
<reference evidence="3 4" key="1">
    <citation type="submission" date="2019-08" db="EMBL/GenBank/DDBJ databases">
        <title>Draft genome sequence of Chryseobacterium sp. Gsoil 183.</title>
        <authorList>
            <person name="Im W.-T."/>
        </authorList>
    </citation>
    <scope>NUCLEOTIDE SEQUENCE [LARGE SCALE GENOMIC DNA]</scope>
    <source>
        <strain evidence="3 4">Gsoil 183</strain>
        <plasmid evidence="3">unnamed1</plasmid>
    </source>
</reference>
<evidence type="ECO:0000313" key="3">
    <source>
        <dbReference type="EMBL" id="TZG00276.1"/>
    </source>
</evidence>
<protein>
    <recommendedName>
        <fullName evidence="2">DUF6759 domain-containing protein</fullName>
    </recommendedName>
</protein>